<keyword evidence="10" id="KW-1185">Reference proteome</keyword>
<feature type="transmembrane region" description="Helical" evidence="8">
    <location>
        <begin position="35"/>
        <end position="55"/>
    </location>
</feature>
<evidence type="ECO:0000313" key="10">
    <source>
        <dbReference type="Proteomes" id="UP001426770"/>
    </source>
</evidence>
<evidence type="ECO:0000256" key="7">
    <source>
        <dbReference type="ARBA" id="ARBA00023136"/>
    </source>
</evidence>
<dbReference type="Proteomes" id="UP001426770">
    <property type="component" value="Unassembled WGS sequence"/>
</dbReference>
<comment type="subcellular location">
    <subcellularLocation>
        <location evidence="1">Cell membrane</location>
        <topology evidence="1">Multi-pass membrane protein</topology>
    </subcellularLocation>
</comment>
<dbReference type="InterPro" id="IPR007208">
    <property type="entry name" value="MrpF/PhaF-like"/>
</dbReference>
<dbReference type="PANTHER" id="PTHR34702">
    <property type="entry name" value="NA(+)/H(+) ANTIPORTER SUBUNIT F1"/>
    <property type="match status" value="1"/>
</dbReference>
<feature type="transmembrane region" description="Helical" evidence="8">
    <location>
        <begin position="6"/>
        <end position="23"/>
    </location>
</feature>
<keyword evidence="6 8" id="KW-1133">Transmembrane helix</keyword>
<keyword evidence="7 8" id="KW-0472">Membrane</keyword>
<dbReference type="Pfam" id="PF04066">
    <property type="entry name" value="MrpF_PhaF"/>
    <property type="match status" value="1"/>
</dbReference>
<gene>
    <name evidence="9" type="ORF">Lsed01_00047</name>
</gene>
<reference evidence="9 10" key="1">
    <citation type="submission" date="2024-02" db="EMBL/GenBank/DDBJ databases">
        <title>Lysinimicrobium sediminis NBRC 112286.</title>
        <authorList>
            <person name="Ichikawa N."/>
            <person name="Katano-Makiyama Y."/>
            <person name="Hidaka K."/>
        </authorList>
    </citation>
    <scope>NUCLEOTIDE SEQUENCE [LARGE SCALE GENOMIC DNA]</scope>
    <source>
        <strain evidence="9 10">NBRC 112286</strain>
    </source>
</reference>
<protein>
    <recommendedName>
        <fullName evidence="11">Pesticidal protein Cry26Aa</fullName>
    </recommendedName>
</protein>
<evidence type="ECO:0000256" key="3">
    <source>
        <dbReference type="ARBA" id="ARBA00022448"/>
    </source>
</evidence>
<name>A0ABP9WDA9_9MICO</name>
<evidence type="ECO:0000256" key="2">
    <source>
        <dbReference type="ARBA" id="ARBA00009212"/>
    </source>
</evidence>
<feature type="transmembrane region" description="Helical" evidence="8">
    <location>
        <begin position="61"/>
        <end position="80"/>
    </location>
</feature>
<evidence type="ECO:0000313" key="9">
    <source>
        <dbReference type="EMBL" id="GAA5517639.1"/>
    </source>
</evidence>
<evidence type="ECO:0008006" key="11">
    <source>
        <dbReference type="Google" id="ProtNLM"/>
    </source>
</evidence>
<evidence type="ECO:0000256" key="1">
    <source>
        <dbReference type="ARBA" id="ARBA00004651"/>
    </source>
</evidence>
<accession>A0ABP9WDA9</accession>
<organism evidence="9 10">
    <name type="scientific">Demequina sediminis</name>
    <dbReference type="NCBI Taxonomy" id="1930058"/>
    <lineage>
        <taxon>Bacteria</taxon>
        <taxon>Bacillati</taxon>
        <taxon>Actinomycetota</taxon>
        <taxon>Actinomycetes</taxon>
        <taxon>Micrococcales</taxon>
        <taxon>Demequinaceae</taxon>
        <taxon>Demequina</taxon>
    </lineage>
</organism>
<evidence type="ECO:0000256" key="6">
    <source>
        <dbReference type="ARBA" id="ARBA00022989"/>
    </source>
</evidence>
<dbReference type="PANTHER" id="PTHR34702:SF1">
    <property type="entry name" value="NA(+)_H(+) ANTIPORTER SUBUNIT F"/>
    <property type="match status" value="1"/>
</dbReference>
<keyword evidence="5 8" id="KW-0812">Transmembrane</keyword>
<proteinExistence type="inferred from homology"/>
<evidence type="ECO:0000256" key="5">
    <source>
        <dbReference type="ARBA" id="ARBA00022692"/>
    </source>
</evidence>
<sequence>MIALDIGIVIIVVACFAATYRMLRGPAEADRAVAADLLLFGVVGLVALMGVRLANSYTFDIVLISSLLGFLGALSLARALTRGKR</sequence>
<evidence type="ECO:0000256" key="4">
    <source>
        <dbReference type="ARBA" id="ARBA00022475"/>
    </source>
</evidence>
<keyword evidence="4" id="KW-1003">Cell membrane</keyword>
<comment type="caution">
    <text evidence="9">The sequence shown here is derived from an EMBL/GenBank/DDBJ whole genome shotgun (WGS) entry which is preliminary data.</text>
</comment>
<dbReference type="EMBL" id="BAABRR010000001">
    <property type="protein sequence ID" value="GAA5517639.1"/>
    <property type="molecule type" value="Genomic_DNA"/>
</dbReference>
<evidence type="ECO:0000256" key="8">
    <source>
        <dbReference type="SAM" id="Phobius"/>
    </source>
</evidence>
<dbReference type="RefSeq" id="WP_286215674.1">
    <property type="nucleotide sequence ID" value="NZ_AP027736.1"/>
</dbReference>
<comment type="similarity">
    <text evidence="2">Belongs to the CPA3 antiporters (TC 2.A.63) subunit F family.</text>
</comment>
<keyword evidence="3" id="KW-0813">Transport</keyword>